<sequence length="124" mass="14349">MHRQEEPAPDETNVELEAQKRGNSYVLVGARGTVGEMTYHFVDVDTWIVDSTYIDPAYRGQQLAKRLLDYVVDEARDKGRKIIPSCSYVLEQFKRDPQYADVWERREADYADPYSSRTLGMPGR</sequence>
<keyword evidence="3" id="KW-0012">Acyltransferase</keyword>
<dbReference type="Proteomes" id="UP001589619">
    <property type="component" value="Unassembled WGS sequence"/>
</dbReference>
<evidence type="ECO:0000259" key="1">
    <source>
        <dbReference type="PROSITE" id="PS51186"/>
    </source>
</evidence>
<dbReference type="Gene3D" id="3.40.630.30">
    <property type="match status" value="1"/>
</dbReference>
<proteinExistence type="predicted"/>
<dbReference type="PANTHER" id="PTHR31435:SF10">
    <property type="entry name" value="BSR4717 PROTEIN"/>
    <property type="match status" value="1"/>
</dbReference>
<dbReference type="EC" id="2.3.1.-" evidence="3"/>
<dbReference type="CDD" id="cd04301">
    <property type="entry name" value="NAT_SF"/>
    <property type="match status" value="1"/>
</dbReference>
<dbReference type="PROSITE" id="PS51729">
    <property type="entry name" value="GNAT_YJDJ"/>
    <property type="match status" value="1"/>
</dbReference>
<protein>
    <submittedName>
        <fullName evidence="3">GNAT family N-acetyltransferase</fullName>
        <ecNumber evidence="3">2.3.1.-</ecNumber>
    </submittedName>
</protein>
<evidence type="ECO:0000313" key="4">
    <source>
        <dbReference type="Proteomes" id="UP001589619"/>
    </source>
</evidence>
<dbReference type="InterPro" id="IPR016181">
    <property type="entry name" value="Acyl_CoA_acyltransferase"/>
</dbReference>
<dbReference type="PROSITE" id="PS51186">
    <property type="entry name" value="GNAT"/>
    <property type="match status" value="1"/>
</dbReference>
<evidence type="ECO:0000259" key="2">
    <source>
        <dbReference type="PROSITE" id="PS51729"/>
    </source>
</evidence>
<dbReference type="SUPFAM" id="SSF55729">
    <property type="entry name" value="Acyl-CoA N-acyltransferases (Nat)"/>
    <property type="match status" value="1"/>
</dbReference>
<name>A0ABV5VWF1_9BACL</name>
<keyword evidence="4" id="KW-1185">Reference proteome</keyword>
<dbReference type="InterPro" id="IPR031165">
    <property type="entry name" value="GNAT_YJDJ"/>
</dbReference>
<organism evidence="3 4">
    <name type="scientific">Paenibacillus hodogayensis</name>
    <dbReference type="NCBI Taxonomy" id="279208"/>
    <lineage>
        <taxon>Bacteria</taxon>
        <taxon>Bacillati</taxon>
        <taxon>Bacillota</taxon>
        <taxon>Bacilli</taxon>
        <taxon>Bacillales</taxon>
        <taxon>Paenibacillaceae</taxon>
        <taxon>Paenibacillus</taxon>
    </lineage>
</organism>
<dbReference type="GO" id="GO:0016746">
    <property type="term" value="F:acyltransferase activity"/>
    <property type="evidence" value="ECO:0007669"/>
    <property type="project" value="UniProtKB-KW"/>
</dbReference>
<feature type="domain" description="N-acetyltransferase" evidence="1">
    <location>
        <begin position="1"/>
        <end position="124"/>
    </location>
</feature>
<comment type="caution">
    <text evidence="3">The sequence shown here is derived from an EMBL/GenBank/DDBJ whole genome shotgun (WGS) entry which is preliminary data.</text>
</comment>
<dbReference type="RefSeq" id="WP_344903675.1">
    <property type="nucleotide sequence ID" value="NZ_BAAAYO010000001.1"/>
</dbReference>
<dbReference type="PANTHER" id="PTHR31435">
    <property type="entry name" value="PROTEIN NATD1"/>
    <property type="match status" value="1"/>
</dbReference>
<evidence type="ECO:0000313" key="3">
    <source>
        <dbReference type="EMBL" id="MFB9752641.1"/>
    </source>
</evidence>
<feature type="domain" description="N-acetyltransferase" evidence="2">
    <location>
        <begin position="17"/>
        <end position="104"/>
    </location>
</feature>
<reference evidence="3 4" key="1">
    <citation type="submission" date="2024-09" db="EMBL/GenBank/DDBJ databases">
        <authorList>
            <person name="Sun Q."/>
            <person name="Mori K."/>
        </authorList>
    </citation>
    <scope>NUCLEOTIDE SEQUENCE [LARGE SCALE GENOMIC DNA]</scope>
    <source>
        <strain evidence="3 4">JCM 12520</strain>
    </source>
</reference>
<accession>A0ABV5VWF1</accession>
<dbReference type="InterPro" id="IPR000182">
    <property type="entry name" value="GNAT_dom"/>
</dbReference>
<dbReference type="InterPro" id="IPR045057">
    <property type="entry name" value="Gcn5-rel_NAT"/>
</dbReference>
<keyword evidence="3" id="KW-0808">Transferase</keyword>
<gene>
    <name evidence="3" type="ORF">ACFFNY_13825</name>
</gene>
<dbReference type="EMBL" id="JBHMAG010000012">
    <property type="protein sequence ID" value="MFB9752641.1"/>
    <property type="molecule type" value="Genomic_DNA"/>
</dbReference>
<dbReference type="Pfam" id="PF14542">
    <property type="entry name" value="Acetyltransf_CG"/>
    <property type="match status" value="1"/>
</dbReference>